<organism evidence="1 2">
    <name type="scientific">Clavibacter capsici</name>
    <dbReference type="NCBI Taxonomy" id="1874630"/>
    <lineage>
        <taxon>Bacteria</taxon>
        <taxon>Bacillati</taxon>
        <taxon>Actinomycetota</taxon>
        <taxon>Actinomycetes</taxon>
        <taxon>Micrococcales</taxon>
        <taxon>Microbacteriaceae</taxon>
        <taxon>Clavibacter</taxon>
    </lineage>
</organism>
<dbReference type="Proteomes" id="UP000503164">
    <property type="component" value="Chromosome"/>
</dbReference>
<dbReference type="KEGG" id="ccap:AES38_04835"/>
<proteinExistence type="predicted"/>
<keyword evidence="2" id="KW-1185">Reference proteome</keyword>
<sequence>MRWENLFDDLEGQWETARLAEERDQRAEEERVRVARTVVRDRLRALTASDQARPLRVSLSDGTWIDIRAKVLGRDWLSGDLVVPGEASAAREERACILPLASIHALALDRDQVRSSLAPVAELPPERGIVDRIGLPFVLRDLCRRRARVELRLHDTVVGGTLDRVARDHVDVAVHEAGTPRRESAVSGYRLVPLAGIVLVRV</sequence>
<dbReference type="EMBL" id="CP048049">
    <property type="protein sequence ID" value="QIS44465.1"/>
    <property type="molecule type" value="Genomic_DNA"/>
</dbReference>
<dbReference type="AlphaFoldDB" id="A0A0M4H626"/>
<reference evidence="1 2" key="1">
    <citation type="journal article" date="2020" name="Mol. Plant Pathol.">
        <title>Plasmid composition and the chpG gene determine the virulence level of Clavibacter capsici natural isolates in pepper.</title>
        <authorList>
            <person name="Hwang I.S."/>
            <person name="Lee H.M."/>
            <person name="Oh E.J."/>
            <person name="Lee S."/>
            <person name="Heu S."/>
            <person name="Oh C.S."/>
        </authorList>
    </citation>
    <scope>NUCLEOTIDE SEQUENCE [LARGE SCALE GENOMIC DNA]</scope>
    <source>
        <strain evidence="1 2">1101</strain>
    </source>
</reference>
<dbReference type="RefSeq" id="WP_053774022.1">
    <property type="nucleotide sequence ID" value="NZ_CP012573.1"/>
</dbReference>
<name>A0A0M4H626_9MICO</name>
<gene>
    <name evidence="1" type="ORF">GW570_04835</name>
</gene>
<protein>
    <submittedName>
        <fullName evidence="1">Uncharacterized protein</fullName>
    </submittedName>
</protein>
<accession>A0A0M4H626</accession>
<evidence type="ECO:0000313" key="1">
    <source>
        <dbReference type="EMBL" id="QIS44465.1"/>
    </source>
</evidence>
<evidence type="ECO:0000313" key="2">
    <source>
        <dbReference type="Proteomes" id="UP000503164"/>
    </source>
</evidence>